<dbReference type="AlphaFoldDB" id="A0A225DZ28"/>
<reference evidence="2" key="1">
    <citation type="submission" date="2017-06" db="EMBL/GenBank/DDBJ databases">
        <title>Genome analysis of Fimbriiglobus ruber SP5, the first member of the order Planctomycetales with confirmed chitinolytic capability.</title>
        <authorList>
            <person name="Ravin N.V."/>
            <person name="Rakitin A.L."/>
            <person name="Ivanova A.A."/>
            <person name="Beletsky A.V."/>
            <person name="Kulichevskaya I.S."/>
            <person name="Mardanov A.V."/>
            <person name="Dedysh S.N."/>
        </authorList>
    </citation>
    <scope>NUCLEOTIDE SEQUENCE [LARGE SCALE GENOMIC DNA]</scope>
    <source>
        <strain evidence="2">SP5</strain>
    </source>
</reference>
<dbReference type="Proteomes" id="UP000214646">
    <property type="component" value="Unassembled WGS sequence"/>
</dbReference>
<keyword evidence="2" id="KW-1185">Reference proteome</keyword>
<sequence>MQYETKVAEAKDDTDISDLKVVTEVKVEDGVIVYTYSSLKVNEDGSISVVTEDAK</sequence>
<accession>A0A225DZ28</accession>
<organism evidence="1 2">
    <name type="scientific">Fimbriiglobus ruber</name>
    <dbReference type="NCBI Taxonomy" id="1908690"/>
    <lineage>
        <taxon>Bacteria</taxon>
        <taxon>Pseudomonadati</taxon>
        <taxon>Planctomycetota</taxon>
        <taxon>Planctomycetia</taxon>
        <taxon>Gemmatales</taxon>
        <taxon>Gemmataceae</taxon>
        <taxon>Fimbriiglobus</taxon>
    </lineage>
</organism>
<dbReference type="RefSeq" id="WP_161967138.1">
    <property type="nucleotide sequence ID" value="NZ_NIDE01000001.1"/>
</dbReference>
<name>A0A225DZ28_9BACT</name>
<evidence type="ECO:0000313" key="2">
    <source>
        <dbReference type="Proteomes" id="UP000214646"/>
    </source>
</evidence>
<protein>
    <submittedName>
        <fullName evidence="1">Uncharacterized protein</fullName>
    </submittedName>
</protein>
<comment type="caution">
    <text evidence="1">The sequence shown here is derived from an EMBL/GenBank/DDBJ whole genome shotgun (WGS) entry which is preliminary data.</text>
</comment>
<gene>
    <name evidence="1" type="ORF">FRUB_00310</name>
</gene>
<evidence type="ECO:0000313" key="1">
    <source>
        <dbReference type="EMBL" id="OWK46611.1"/>
    </source>
</evidence>
<proteinExistence type="predicted"/>
<dbReference type="EMBL" id="NIDE01000001">
    <property type="protein sequence ID" value="OWK46611.1"/>
    <property type="molecule type" value="Genomic_DNA"/>
</dbReference>